<protein>
    <recommendedName>
        <fullName evidence="1">Methyltransferase domain-containing protein</fullName>
    </recommendedName>
</protein>
<dbReference type="Pfam" id="PF13649">
    <property type="entry name" value="Methyltransf_25"/>
    <property type="match status" value="1"/>
</dbReference>
<dbReference type="InterPro" id="IPR041698">
    <property type="entry name" value="Methyltransf_25"/>
</dbReference>
<dbReference type="Proteomes" id="UP000189545">
    <property type="component" value="Chromosome"/>
</dbReference>
<dbReference type="CDD" id="cd02440">
    <property type="entry name" value="AdoMet_MTases"/>
    <property type="match status" value="1"/>
</dbReference>
<organism evidence="2 3">
    <name type="scientific">Shewanella psychrophila</name>
    <dbReference type="NCBI Taxonomy" id="225848"/>
    <lineage>
        <taxon>Bacteria</taxon>
        <taxon>Pseudomonadati</taxon>
        <taxon>Pseudomonadota</taxon>
        <taxon>Gammaproteobacteria</taxon>
        <taxon>Alteromonadales</taxon>
        <taxon>Shewanellaceae</taxon>
        <taxon>Shewanella</taxon>
    </lineage>
</organism>
<dbReference type="KEGG" id="spsw:Sps_02024"/>
<dbReference type="STRING" id="225848.Sps_02024"/>
<dbReference type="SUPFAM" id="SSF53335">
    <property type="entry name" value="S-adenosyl-L-methionine-dependent methyltransferases"/>
    <property type="match status" value="1"/>
</dbReference>
<dbReference type="EMBL" id="CP014782">
    <property type="protein sequence ID" value="AQS37184.1"/>
    <property type="molecule type" value="Genomic_DNA"/>
</dbReference>
<accession>A0A1S6HNV6</accession>
<keyword evidence="3" id="KW-1185">Reference proteome</keyword>
<feature type="domain" description="Methyltransferase" evidence="1">
    <location>
        <begin position="31"/>
        <end position="86"/>
    </location>
</feature>
<evidence type="ECO:0000259" key="1">
    <source>
        <dbReference type="Pfam" id="PF13649"/>
    </source>
</evidence>
<dbReference type="Gene3D" id="3.40.50.150">
    <property type="entry name" value="Vaccinia Virus protein VP39"/>
    <property type="match status" value="1"/>
</dbReference>
<evidence type="ECO:0000313" key="2">
    <source>
        <dbReference type="EMBL" id="AQS37184.1"/>
    </source>
</evidence>
<evidence type="ECO:0000313" key="3">
    <source>
        <dbReference type="Proteomes" id="UP000189545"/>
    </source>
</evidence>
<proteinExistence type="predicted"/>
<gene>
    <name evidence="2" type="ORF">Sps_02024</name>
</gene>
<dbReference type="RefSeq" id="WP_237158046.1">
    <property type="nucleotide sequence ID" value="NZ_CP014782.1"/>
</dbReference>
<dbReference type="InterPro" id="IPR029063">
    <property type="entry name" value="SAM-dependent_MTases_sf"/>
</dbReference>
<sequence length="106" mass="12212">MNLFQEYEKQQGWRDWARFVEFIPLTANDTIVDLGCSVGDVSRMFSRQVKHVVGVDINSEFIAFCDSRKTCNQSFVVSDFQNIDYLEIQRSFGEVTVFGRATLCPI</sequence>
<reference evidence="2 3" key="1">
    <citation type="submission" date="2016-03" db="EMBL/GenBank/DDBJ databases">
        <title>Complete genome sequence of Shewanella psychrophila WP2, a deep sea bacterium isolated from west Pacific sediment.</title>
        <authorList>
            <person name="Xu G."/>
            <person name="Jian H."/>
        </authorList>
    </citation>
    <scope>NUCLEOTIDE SEQUENCE [LARGE SCALE GENOMIC DNA]</scope>
    <source>
        <strain evidence="2 3">WP2</strain>
    </source>
</reference>
<dbReference type="AlphaFoldDB" id="A0A1S6HNV6"/>
<name>A0A1S6HNV6_9GAMM</name>